<evidence type="ECO:0000313" key="2">
    <source>
        <dbReference type="Proteomes" id="UP000809910"/>
    </source>
</evidence>
<keyword evidence="2" id="KW-1185">Reference proteome</keyword>
<gene>
    <name evidence="1" type="ORF">I5282_01140</name>
</gene>
<dbReference type="EMBL" id="JADWVN010000004">
    <property type="protein sequence ID" value="MBL7525173.1"/>
    <property type="molecule type" value="Genomic_DNA"/>
</dbReference>
<comment type="caution">
    <text evidence="1">The sequence shown here is derived from an EMBL/GenBank/DDBJ whole genome shotgun (WGS) entry which is preliminary data.</text>
</comment>
<dbReference type="Proteomes" id="UP000809910">
    <property type="component" value="Unassembled WGS sequence"/>
</dbReference>
<name>A0ABS1W726_9GAMM</name>
<dbReference type="RefSeq" id="WP_203113925.1">
    <property type="nucleotide sequence ID" value="NZ_JADWVM010000018.1"/>
</dbReference>
<proteinExistence type="predicted"/>
<organism evidence="1 2">
    <name type="scientific">Legionella bononiensis</name>
    <dbReference type="NCBI Taxonomy" id="2793102"/>
    <lineage>
        <taxon>Bacteria</taxon>
        <taxon>Pseudomonadati</taxon>
        <taxon>Pseudomonadota</taxon>
        <taxon>Gammaproteobacteria</taxon>
        <taxon>Legionellales</taxon>
        <taxon>Legionellaceae</taxon>
        <taxon>Legionella</taxon>
    </lineage>
</organism>
<accession>A0ABS1W726</accession>
<evidence type="ECO:0000313" key="1">
    <source>
        <dbReference type="EMBL" id="MBL7525173.1"/>
    </source>
</evidence>
<protein>
    <submittedName>
        <fullName evidence="1">Uncharacterized protein</fullName>
    </submittedName>
</protein>
<reference evidence="1 2" key="1">
    <citation type="submission" date="2020-12" db="EMBL/GenBank/DDBJ databases">
        <title>WGS of Legionella: environmental sample.</title>
        <authorList>
            <person name="Cristino S."/>
            <person name="Girolamini L."/>
            <person name="Salaris S."/>
            <person name="Pascale M.R."/>
            <person name="Mazzotta M."/>
            <person name="Orsini M."/>
            <person name="Grottola A."/>
        </authorList>
    </citation>
    <scope>NUCLEOTIDE SEQUENCE [LARGE SCALE GENOMIC DNA]</scope>
    <source>
        <strain evidence="1 2">30cs62</strain>
    </source>
</reference>
<sequence length="126" mass="13561">MFGFFNKSSSWTQGMQLYNATIISLAAYSLVTNPEGKVAELSLALVTHAYSMYGLNVTNGFETKLMGMGANLFRMGAIYAGITSGCSNASWSLQAMCACANLLNMGTLFLDDNTEDNRAKSANKLN</sequence>